<feature type="transmembrane region" description="Helical" evidence="13">
    <location>
        <begin position="512"/>
        <end position="539"/>
    </location>
</feature>
<evidence type="ECO:0000256" key="3">
    <source>
        <dbReference type="ARBA" id="ARBA00008682"/>
    </source>
</evidence>
<comment type="subcellular location">
    <subcellularLocation>
        <location evidence="2">Secreted</location>
    </subcellularLocation>
</comment>
<dbReference type="EMBL" id="KT630117">
    <property type="protein sequence ID" value="ALI93559.1"/>
    <property type="molecule type" value="Genomic_DNA"/>
</dbReference>
<proteinExistence type="inferred from homology"/>
<dbReference type="SUPFAM" id="SSF51445">
    <property type="entry name" value="(Trans)glycosidases"/>
    <property type="match status" value="1"/>
</dbReference>
<dbReference type="EC" id="3.2.1.14" evidence="4"/>
<evidence type="ECO:0000256" key="5">
    <source>
        <dbReference type="ARBA" id="ARBA00022525"/>
    </source>
</evidence>
<dbReference type="InterPro" id="IPR029070">
    <property type="entry name" value="Chitinase_insertion_sf"/>
</dbReference>
<name>A0A0P0CJB9_9HYPO</name>
<dbReference type="EMBL" id="KU202559">
    <property type="protein sequence ID" value="ANH56469.1"/>
    <property type="molecule type" value="Genomic_DNA"/>
</dbReference>
<evidence type="ECO:0000256" key="12">
    <source>
        <dbReference type="RuleBase" id="RU000489"/>
    </source>
</evidence>
<keyword evidence="6 12" id="KW-0378">Hydrolase</keyword>
<dbReference type="PANTHER" id="PTHR11177:SF402">
    <property type="entry name" value="CHITINASE"/>
    <property type="match status" value="1"/>
</dbReference>
<organism evidence="15">
    <name type="scientific">Hypocrella siamensis</name>
    <dbReference type="NCBI Taxonomy" id="696354"/>
    <lineage>
        <taxon>Eukaryota</taxon>
        <taxon>Fungi</taxon>
        <taxon>Dikarya</taxon>
        <taxon>Ascomycota</taxon>
        <taxon>Pezizomycotina</taxon>
        <taxon>Sordariomycetes</taxon>
        <taxon>Hypocreomycetidae</taxon>
        <taxon>Hypocreales</taxon>
        <taxon>Clavicipitaceae</taxon>
        <taxon>Hypocrella</taxon>
    </lineage>
</organism>
<keyword evidence="13" id="KW-0812">Transmembrane</keyword>
<dbReference type="PROSITE" id="PS01095">
    <property type="entry name" value="GH18_1"/>
    <property type="match status" value="1"/>
</dbReference>
<dbReference type="InterPro" id="IPR001579">
    <property type="entry name" value="Glyco_hydro_18_chit_AS"/>
</dbReference>
<dbReference type="Gene3D" id="3.10.50.10">
    <property type="match status" value="1"/>
</dbReference>
<evidence type="ECO:0000256" key="7">
    <source>
        <dbReference type="ARBA" id="ARBA00023024"/>
    </source>
</evidence>
<evidence type="ECO:0000256" key="6">
    <source>
        <dbReference type="ARBA" id="ARBA00022801"/>
    </source>
</evidence>
<evidence type="ECO:0000256" key="2">
    <source>
        <dbReference type="ARBA" id="ARBA00004613"/>
    </source>
</evidence>
<dbReference type="GO" id="GO:0000272">
    <property type="term" value="P:polysaccharide catabolic process"/>
    <property type="evidence" value="ECO:0007669"/>
    <property type="project" value="UniProtKB-KW"/>
</dbReference>
<reference evidence="15" key="1">
    <citation type="submission" date="2015-08" db="EMBL/GenBank/DDBJ databases">
        <title>Genome sequence and comparative analysis of clavicipitaceous insect-pathogenic fungus Aschersonia badia with Metarhizium spp.</title>
        <authorList>
            <person name="Agrawal Y."/>
            <person name="Narwani T."/>
            <person name="Subramanian S."/>
        </authorList>
    </citation>
    <scope>NUCLEOTIDE SEQUENCE</scope>
    <source>
        <strain evidence="15">MTCC 10142</strain>
    </source>
</reference>
<protein>
    <recommendedName>
        <fullName evidence="4">chitinase</fullName>
        <ecNumber evidence="4">3.2.1.14</ecNumber>
    </recommendedName>
</protein>
<evidence type="ECO:0000313" key="15">
    <source>
        <dbReference type="EMBL" id="ALI93559.1"/>
    </source>
</evidence>
<dbReference type="SMART" id="SM00636">
    <property type="entry name" value="Glyco_18"/>
    <property type="match status" value="1"/>
</dbReference>
<dbReference type="AlphaFoldDB" id="A0A0P0CJB9"/>
<evidence type="ECO:0000256" key="13">
    <source>
        <dbReference type="SAM" id="Phobius"/>
    </source>
</evidence>
<keyword evidence="11" id="KW-0624">Polysaccharide degradation</keyword>
<dbReference type="GO" id="GO:0008061">
    <property type="term" value="F:chitin binding"/>
    <property type="evidence" value="ECO:0007669"/>
    <property type="project" value="InterPro"/>
</dbReference>
<dbReference type="InterPro" id="IPR017853">
    <property type="entry name" value="GH"/>
</dbReference>
<keyword evidence="13" id="KW-0472">Membrane</keyword>
<feature type="domain" description="GH18" evidence="14">
    <location>
        <begin position="65"/>
        <end position="420"/>
    </location>
</feature>
<accession>A0A0P0CJB9</accession>
<dbReference type="Gene3D" id="3.20.20.80">
    <property type="entry name" value="Glycosidases"/>
    <property type="match status" value="1"/>
</dbReference>
<evidence type="ECO:0000313" key="16">
    <source>
        <dbReference type="EMBL" id="ANH56469.1"/>
    </source>
</evidence>
<keyword evidence="10 12" id="KW-0326">Glycosidase</keyword>
<keyword evidence="13" id="KW-1133">Transmembrane helix</keyword>
<dbReference type="SUPFAM" id="SSF54556">
    <property type="entry name" value="Chitinase insertion domain"/>
    <property type="match status" value="1"/>
</dbReference>
<keyword evidence="8" id="KW-0843">Virulence</keyword>
<dbReference type="GO" id="GO:0008843">
    <property type="term" value="F:endochitinase activity"/>
    <property type="evidence" value="ECO:0007669"/>
    <property type="project" value="UniProtKB-EC"/>
</dbReference>
<dbReference type="InterPro" id="IPR001223">
    <property type="entry name" value="Glyco_hydro18_cat"/>
</dbReference>
<reference evidence="16" key="2">
    <citation type="journal article" date="2016" name="BMC Genomics">
        <title>Genome sequence and comparative analysis of clavicipitaceous insect-pathogenic fungus Aschersonia badia with Metarhizium spp.</title>
        <authorList>
            <person name="Agrawal Y."/>
            <person name="Narwani T."/>
            <person name="Subramanian S."/>
        </authorList>
    </citation>
    <scope>NUCLEOTIDE SEQUENCE</scope>
    <source>
        <strain evidence="16">MTCC 10142</strain>
    </source>
</reference>
<comment type="catalytic activity">
    <reaction evidence="1">
        <text>Random endo-hydrolysis of N-acetyl-beta-D-glucosaminide (1-&gt;4)-beta-linkages in chitin and chitodextrins.</text>
        <dbReference type="EC" id="3.2.1.14"/>
    </reaction>
</comment>
<dbReference type="PROSITE" id="PS51910">
    <property type="entry name" value="GH18_2"/>
    <property type="match status" value="1"/>
</dbReference>
<dbReference type="GO" id="GO:0005576">
    <property type="term" value="C:extracellular region"/>
    <property type="evidence" value="ECO:0007669"/>
    <property type="project" value="UniProtKB-SubCell"/>
</dbReference>
<keyword evidence="5" id="KW-0964">Secreted</keyword>
<evidence type="ECO:0000256" key="10">
    <source>
        <dbReference type="ARBA" id="ARBA00023295"/>
    </source>
</evidence>
<dbReference type="InterPro" id="IPR011583">
    <property type="entry name" value="Chitinase_II/V-like_cat"/>
</dbReference>
<evidence type="ECO:0000259" key="14">
    <source>
        <dbReference type="PROSITE" id="PS51910"/>
    </source>
</evidence>
<dbReference type="GO" id="GO:0006032">
    <property type="term" value="P:chitin catabolic process"/>
    <property type="evidence" value="ECO:0007669"/>
    <property type="project" value="UniProtKB-KW"/>
</dbReference>
<comment type="similarity">
    <text evidence="3">Belongs to the glycosyl hydrolase 18 family. Chitinase class V subfamily.</text>
</comment>
<dbReference type="InterPro" id="IPR050314">
    <property type="entry name" value="Glycosyl_Hydrlase_18"/>
</dbReference>
<evidence type="ECO:0000256" key="9">
    <source>
        <dbReference type="ARBA" id="ARBA00023277"/>
    </source>
</evidence>
<evidence type="ECO:0000256" key="8">
    <source>
        <dbReference type="ARBA" id="ARBA00023026"/>
    </source>
</evidence>
<sequence length="541" mass="59931">MDIHCAEGVCINNCEGIKECGAGKRTCPLNEEQSSLRSACGTNSGLCSRSEPQRPSCSADSHKLKRVVGYYEEWSKERPCNQISPEQIPAGVYTHLNFAFARIDPKSYKLQANISDYEGLTSLKKRDRDRDLKVFIAVGGFSSNKPDSAATIFSNMVASPEKSDIFISSVVDFVNSHGFDGIDLDWEYPGAQDRGGRAEDYVNFPNFVEKLKKALRKTDGRDGISITLPSSSGYLSHFDIKALELHVDHFNMMTYDLHGTWDQQDNPYLNAHTNLTEAKQAMDLLWHKGIIPDKIALGLAFYGKTYIMQDPDACHEPGCRYVSGGAAAPCSNEDGVMLNSEIEQVISNTSVSPRLYEDAAVKILSYNHDHWVSFDDEETLKMRIDFAKSQCLGGVMVWAVSQDASDGRYSLAVGRAATTADADADNVSMFMPGPIEAKVYEAEKPDDKECKWTNCLERCPKGLLRTKLNESDAHDGKDMSDAEYCQGQGKLQLCCPPKQSRAFTQRKRRYNVWIAGVIILGWDGSVTSACLIAAGFITLKM</sequence>
<keyword evidence="7" id="KW-0146">Chitin degradation</keyword>
<evidence type="ECO:0000256" key="11">
    <source>
        <dbReference type="ARBA" id="ARBA00023326"/>
    </source>
</evidence>
<dbReference type="PANTHER" id="PTHR11177">
    <property type="entry name" value="CHITINASE"/>
    <property type="match status" value="1"/>
</dbReference>
<keyword evidence="9" id="KW-0119">Carbohydrate metabolism</keyword>
<evidence type="ECO:0000256" key="1">
    <source>
        <dbReference type="ARBA" id="ARBA00000822"/>
    </source>
</evidence>
<dbReference type="Pfam" id="PF00704">
    <property type="entry name" value="Glyco_hydro_18"/>
    <property type="match status" value="1"/>
</dbReference>
<evidence type="ECO:0000256" key="4">
    <source>
        <dbReference type="ARBA" id="ARBA00012729"/>
    </source>
</evidence>